<accession>A0A963YRJ9</accession>
<keyword evidence="2" id="KW-0732">Signal</keyword>
<sequence>MRPAWIPLIASLLLSQHLVLAAPAQAATPPQDKPASSAPDPVLEEATDLTGNVMFMESGAPGMVMVVVRGDQHIVLGYGETAKGNNTVPDGRSLFRLNSVTKVFAGQLLVALENAGTVSLSAPLSAYVPSGFPSSIVPRFGQRAITLLDLATHSAALPREIGEAPPNAPPRTWPTLQDRWKWLATEKLPWAPGTITAYSNVGFDFLADALAVADHQPYVLALQQFITGPLGMKDTGFSPNAAQCARLMEGSGLGGVGPCVDTSASAGSGGLYSTGDDMARWLQALVSSDNPANIEDQAIYRQRQTMPAAIGFDEAGPMAGLGLGWVMTAAQGAMPALVAKSGGGVGFMTYVVFAPGRHVGVFVAVSKADFAMFTGLAASANGLVSTLATR</sequence>
<comment type="similarity">
    <text evidence="1">Belongs to the beta-lactamase family.</text>
</comment>
<dbReference type="InterPro" id="IPR051478">
    <property type="entry name" value="Beta-lactamase-like_AB/R"/>
</dbReference>
<dbReference type="InterPro" id="IPR012338">
    <property type="entry name" value="Beta-lactam/transpept-like"/>
</dbReference>
<proteinExistence type="inferred from homology"/>
<dbReference type="NCBIfam" id="NF007943">
    <property type="entry name" value="PRK10662.1"/>
    <property type="match status" value="1"/>
</dbReference>
<dbReference type="EMBL" id="JAESVB010000003">
    <property type="protein sequence ID" value="MCB8875277.1"/>
    <property type="molecule type" value="Genomic_DNA"/>
</dbReference>
<evidence type="ECO:0000256" key="2">
    <source>
        <dbReference type="SAM" id="SignalP"/>
    </source>
</evidence>
<feature type="domain" description="Beta-lactamase-related" evidence="3">
    <location>
        <begin position="57"/>
        <end position="370"/>
    </location>
</feature>
<comment type="caution">
    <text evidence="4">The sequence shown here is derived from an EMBL/GenBank/DDBJ whole genome shotgun (WGS) entry which is preliminary data.</text>
</comment>
<dbReference type="AlphaFoldDB" id="A0A963YRJ9"/>
<evidence type="ECO:0000256" key="1">
    <source>
        <dbReference type="ARBA" id="ARBA00038473"/>
    </source>
</evidence>
<feature type="signal peptide" evidence="2">
    <location>
        <begin position="1"/>
        <end position="26"/>
    </location>
</feature>
<dbReference type="PANTHER" id="PTHR22935:SF95">
    <property type="entry name" value="BETA-LACTAMASE-LIKE 1-RELATED"/>
    <property type="match status" value="1"/>
</dbReference>
<dbReference type="RefSeq" id="WP_227320943.1">
    <property type="nucleotide sequence ID" value="NZ_JAESVB010000003.1"/>
</dbReference>
<keyword evidence="5" id="KW-1185">Reference proteome</keyword>
<dbReference type="SUPFAM" id="SSF56601">
    <property type="entry name" value="beta-lactamase/transpeptidase-like"/>
    <property type="match status" value="1"/>
</dbReference>
<gene>
    <name evidence="4" type="primary">ampH</name>
    <name evidence="4" type="ORF">ASILVAE211_08810</name>
</gene>
<organism evidence="4 5">
    <name type="scientific">Acidisoma silvae</name>
    <dbReference type="NCBI Taxonomy" id="2802396"/>
    <lineage>
        <taxon>Bacteria</taxon>
        <taxon>Pseudomonadati</taxon>
        <taxon>Pseudomonadota</taxon>
        <taxon>Alphaproteobacteria</taxon>
        <taxon>Acetobacterales</taxon>
        <taxon>Acidocellaceae</taxon>
        <taxon>Acidisoma</taxon>
    </lineage>
</organism>
<dbReference type="PANTHER" id="PTHR22935">
    <property type="entry name" value="PENICILLIN-BINDING PROTEIN"/>
    <property type="match status" value="1"/>
</dbReference>
<dbReference type="InterPro" id="IPR001466">
    <property type="entry name" value="Beta-lactam-related"/>
</dbReference>
<dbReference type="Proteomes" id="UP000708298">
    <property type="component" value="Unassembled WGS sequence"/>
</dbReference>
<evidence type="ECO:0000259" key="3">
    <source>
        <dbReference type="Pfam" id="PF00144"/>
    </source>
</evidence>
<reference evidence="4" key="2">
    <citation type="submission" date="2021-01" db="EMBL/GenBank/DDBJ databases">
        <authorList>
            <person name="Mieszkin S."/>
            <person name="Pouder E."/>
            <person name="Alain K."/>
        </authorList>
    </citation>
    <scope>NUCLEOTIDE SEQUENCE</scope>
    <source>
        <strain evidence="4">HW T2.11</strain>
    </source>
</reference>
<evidence type="ECO:0000313" key="4">
    <source>
        <dbReference type="EMBL" id="MCB8875277.1"/>
    </source>
</evidence>
<reference evidence="4" key="1">
    <citation type="journal article" date="2021" name="Microorganisms">
        <title>Acidisoma silvae sp. nov. and Acidisomacellulosilytica sp. nov., Two Acidophilic Bacteria Isolated from Decaying Wood, Hydrolyzing Cellulose and Producing Poly-3-hydroxybutyrate.</title>
        <authorList>
            <person name="Mieszkin S."/>
            <person name="Pouder E."/>
            <person name="Uroz S."/>
            <person name="Simon-Colin C."/>
            <person name="Alain K."/>
        </authorList>
    </citation>
    <scope>NUCLEOTIDE SEQUENCE</scope>
    <source>
        <strain evidence="4">HW T2.11</strain>
    </source>
</reference>
<dbReference type="Pfam" id="PF00144">
    <property type="entry name" value="Beta-lactamase"/>
    <property type="match status" value="1"/>
</dbReference>
<dbReference type="Gene3D" id="3.40.710.10">
    <property type="entry name" value="DD-peptidase/beta-lactamase superfamily"/>
    <property type="match status" value="1"/>
</dbReference>
<evidence type="ECO:0000313" key="5">
    <source>
        <dbReference type="Proteomes" id="UP000708298"/>
    </source>
</evidence>
<name>A0A963YRJ9_9PROT</name>
<feature type="chain" id="PRO_5037420516" evidence="2">
    <location>
        <begin position="27"/>
        <end position="390"/>
    </location>
</feature>
<protein>
    <submittedName>
        <fullName evidence="4">D-alanyl-D-alanine-carboxypeptidase/endopeptidase AmpH</fullName>
    </submittedName>
</protein>